<dbReference type="AlphaFoldDB" id="A0A9Q9T576"/>
<accession>A0A9Q9T576</accession>
<evidence type="ECO:0000313" key="1">
    <source>
        <dbReference type="EMBL" id="UYC82534.1"/>
    </source>
</evidence>
<evidence type="ECO:0008006" key="3">
    <source>
        <dbReference type="Google" id="ProtNLM"/>
    </source>
</evidence>
<reference evidence="1" key="1">
    <citation type="submission" date="2022-09" db="EMBL/GenBank/DDBJ databases">
        <title>Taxonomy of Curtobacterium flaccumfaciens.</title>
        <authorList>
            <person name="Osdaghi E."/>
            <person name="Taghavi S.M."/>
            <person name="Hamidizade M."/>
            <person name="Abachi H."/>
            <person name="Fazliarab A."/>
            <person name="Baeyen S."/>
            <person name="Portier P."/>
            <person name="Van Vaerenbergh J."/>
            <person name="Jacques M.-A."/>
        </authorList>
    </citation>
    <scope>NUCLEOTIDE SEQUENCE</scope>
    <source>
        <strain evidence="1">AGQB46</strain>
    </source>
</reference>
<dbReference type="KEGG" id="cpoi:OE229_08765"/>
<sequence length="187" mass="21286">MSAALTVELLRTFGVALEPGLTERELARAERRYGVRFGADHRALLSLALPSGDGWFDWRARNDERLRRAIRWPVEGALFDVRHDAFWPGSWGERPGDESQRLEVAARHLRQWPQLVPLYSHRYLPAAPVGSGAPVFSVHQTDVVIYGDDLVDYVKREFRPDGIERETSVGMHDLEPWTLLAFGEDVP</sequence>
<protein>
    <recommendedName>
        <fullName evidence="3">SMI1/KNR4 family protein</fullName>
    </recommendedName>
</protein>
<organism evidence="1 2">
    <name type="scientific">Curtobacterium poinsettiae</name>
    <dbReference type="NCBI Taxonomy" id="159612"/>
    <lineage>
        <taxon>Bacteria</taxon>
        <taxon>Bacillati</taxon>
        <taxon>Actinomycetota</taxon>
        <taxon>Actinomycetes</taxon>
        <taxon>Micrococcales</taxon>
        <taxon>Microbacteriaceae</taxon>
        <taxon>Curtobacterium</taxon>
    </lineage>
</organism>
<name>A0A9Q9T576_9MICO</name>
<dbReference type="Proteomes" id="UP001062223">
    <property type="component" value="Chromosome"/>
</dbReference>
<dbReference type="PANTHER" id="PTHR32011">
    <property type="entry name" value="OS08G0472400 PROTEIN"/>
    <property type="match status" value="1"/>
</dbReference>
<proteinExistence type="predicted"/>
<evidence type="ECO:0000313" key="2">
    <source>
        <dbReference type="Proteomes" id="UP001062223"/>
    </source>
</evidence>
<gene>
    <name evidence="1" type="ORF">OE229_08765</name>
</gene>
<dbReference type="EMBL" id="CP106879">
    <property type="protein sequence ID" value="UYC82534.1"/>
    <property type="molecule type" value="Genomic_DNA"/>
</dbReference>
<dbReference type="PANTHER" id="PTHR32011:SF2">
    <property type="entry name" value="OS08G0472400 PROTEIN"/>
    <property type="match status" value="1"/>
</dbReference>
<dbReference type="RefSeq" id="WP_262137468.1">
    <property type="nucleotide sequence ID" value="NZ_CP106879.1"/>
</dbReference>